<name>A0A7W7VU43_KITKI</name>
<organism evidence="3 4">
    <name type="scientific">Kitasatospora kifunensis</name>
    <name type="common">Streptomyces kifunensis</name>
    <dbReference type="NCBI Taxonomy" id="58351"/>
    <lineage>
        <taxon>Bacteria</taxon>
        <taxon>Bacillati</taxon>
        <taxon>Actinomycetota</taxon>
        <taxon>Actinomycetes</taxon>
        <taxon>Kitasatosporales</taxon>
        <taxon>Streptomycetaceae</taxon>
        <taxon>Kitasatospora</taxon>
    </lineage>
</organism>
<dbReference type="InterPro" id="IPR005135">
    <property type="entry name" value="Endo/exonuclease/phosphatase"/>
</dbReference>
<dbReference type="AlphaFoldDB" id="A0A7W7VU43"/>
<comment type="caution">
    <text evidence="3">The sequence shown here is derived from an EMBL/GenBank/DDBJ whole genome shotgun (WGS) entry which is preliminary data.</text>
</comment>
<dbReference type="EMBL" id="JACHJV010000001">
    <property type="protein sequence ID" value="MBB4922966.1"/>
    <property type="molecule type" value="Genomic_DNA"/>
</dbReference>
<evidence type="ECO:0000313" key="4">
    <source>
        <dbReference type="Proteomes" id="UP000540506"/>
    </source>
</evidence>
<keyword evidence="4" id="KW-1185">Reference proteome</keyword>
<sequence length="335" mass="36171">MTQAGQAWNDAGRRPWILDWRRDRRGSSTWRRGWLIAALALLVSVLFGFHGELPNSVGNLGSLLETFLPWLGLAVPVLLVAALLRRSATALVALLLPAVLWTVLFGGQFSDKSSGTGDFTVLTHNVDADNRDPQSTVRLVNGSGAQIVALEELTGAALPAYTSGLAANYPYHTVEGTVGLWSKYPISDTRVVDIKIGWTRAFRAQLATPKGPLAVYVAHLPSVRVKFDAGFTADQRDFSAQALGDAIQAEPLGKVLLLGDLNGTMNDRSLAPVTSQLRSAQGSAGSGFGFSWPAQFPMARIDQIMSRGMKPTDSWVLPADGSDHRAIAAEYRYNR</sequence>
<reference evidence="3 4" key="1">
    <citation type="submission" date="2020-08" db="EMBL/GenBank/DDBJ databases">
        <title>Sequencing the genomes of 1000 actinobacteria strains.</title>
        <authorList>
            <person name="Klenk H.-P."/>
        </authorList>
    </citation>
    <scope>NUCLEOTIDE SEQUENCE [LARGE SCALE GENOMIC DNA]</scope>
    <source>
        <strain evidence="3 4">DSM 41654</strain>
    </source>
</reference>
<feature type="transmembrane region" description="Helical" evidence="1">
    <location>
        <begin position="91"/>
        <end position="109"/>
    </location>
</feature>
<keyword evidence="1" id="KW-0812">Transmembrane</keyword>
<keyword evidence="1" id="KW-1133">Transmembrane helix</keyword>
<evidence type="ECO:0000259" key="2">
    <source>
        <dbReference type="Pfam" id="PF03372"/>
    </source>
</evidence>
<evidence type="ECO:0000256" key="1">
    <source>
        <dbReference type="SAM" id="Phobius"/>
    </source>
</evidence>
<proteinExistence type="predicted"/>
<dbReference type="SUPFAM" id="SSF56219">
    <property type="entry name" value="DNase I-like"/>
    <property type="match status" value="1"/>
</dbReference>
<dbReference type="Proteomes" id="UP000540506">
    <property type="component" value="Unassembled WGS sequence"/>
</dbReference>
<dbReference type="RefSeq" id="WP_184935047.1">
    <property type="nucleotide sequence ID" value="NZ_JACHJV010000001.1"/>
</dbReference>
<feature type="transmembrane region" description="Helical" evidence="1">
    <location>
        <begin position="30"/>
        <end position="47"/>
    </location>
</feature>
<dbReference type="GO" id="GO:0003824">
    <property type="term" value="F:catalytic activity"/>
    <property type="evidence" value="ECO:0007669"/>
    <property type="project" value="InterPro"/>
</dbReference>
<gene>
    <name evidence="3" type="ORF">FHR34_001959</name>
</gene>
<accession>A0A7W7VU43</accession>
<feature type="domain" description="Endonuclease/exonuclease/phosphatase" evidence="2">
    <location>
        <begin position="122"/>
        <end position="324"/>
    </location>
</feature>
<dbReference type="InterPro" id="IPR036691">
    <property type="entry name" value="Endo/exonu/phosph_ase_sf"/>
</dbReference>
<keyword evidence="1" id="KW-0472">Membrane</keyword>
<feature type="transmembrane region" description="Helical" evidence="1">
    <location>
        <begin position="67"/>
        <end position="84"/>
    </location>
</feature>
<evidence type="ECO:0000313" key="3">
    <source>
        <dbReference type="EMBL" id="MBB4922966.1"/>
    </source>
</evidence>
<dbReference type="Gene3D" id="3.60.10.10">
    <property type="entry name" value="Endonuclease/exonuclease/phosphatase"/>
    <property type="match status" value="1"/>
</dbReference>
<dbReference type="Pfam" id="PF03372">
    <property type="entry name" value="Exo_endo_phos"/>
    <property type="match status" value="1"/>
</dbReference>
<protein>
    <submittedName>
        <fullName evidence="3">Vancomycin resistance protein VanJ</fullName>
    </submittedName>
</protein>